<gene>
    <name evidence="2" type="ORF">GSPATT00008284001</name>
</gene>
<dbReference type="SMART" id="SM00100">
    <property type="entry name" value="cNMP"/>
    <property type="match status" value="2"/>
</dbReference>
<dbReference type="InterPro" id="IPR000595">
    <property type="entry name" value="cNMP-bd_dom"/>
</dbReference>
<dbReference type="EMBL" id="CT868108">
    <property type="protein sequence ID" value="CAK71805.1"/>
    <property type="molecule type" value="Genomic_DNA"/>
</dbReference>
<proteinExistence type="predicted"/>
<dbReference type="GeneID" id="5024987"/>
<name>A0CLY8_PARTE</name>
<evidence type="ECO:0000259" key="1">
    <source>
        <dbReference type="PROSITE" id="PS50042"/>
    </source>
</evidence>
<organism evidence="2 3">
    <name type="scientific">Paramecium tetraurelia</name>
    <dbReference type="NCBI Taxonomy" id="5888"/>
    <lineage>
        <taxon>Eukaryota</taxon>
        <taxon>Sar</taxon>
        <taxon>Alveolata</taxon>
        <taxon>Ciliophora</taxon>
        <taxon>Intramacronucleata</taxon>
        <taxon>Oligohymenophorea</taxon>
        <taxon>Peniculida</taxon>
        <taxon>Parameciidae</taxon>
        <taxon>Paramecium</taxon>
    </lineage>
</organism>
<dbReference type="OMA" id="LMIKTHF"/>
<dbReference type="PANTHER" id="PTHR23011:SF28">
    <property type="entry name" value="CYCLIC NUCLEOTIDE-BINDING DOMAIN CONTAINING PROTEIN"/>
    <property type="match status" value="1"/>
</dbReference>
<dbReference type="HOGENOM" id="CLU_040740_0_0_1"/>
<protein>
    <recommendedName>
        <fullName evidence="1">Cyclic nucleotide-binding domain-containing protein</fullName>
    </recommendedName>
</protein>
<feature type="domain" description="Cyclic nucleotide-binding" evidence="1">
    <location>
        <begin position="62"/>
        <end position="145"/>
    </location>
</feature>
<sequence>MQKQIDEVEFLLRKSPQHRSKAEINLLVQLTSQLPFFKQYMKQDNGLQIQRKCCKNMYCEKFKASEIVFYVDSVGTKFYIILEGSVTVLVRKPNQSDMEAVRILNKGESFGELALLHKQPRLATIQCNTDCTFAVLDKQQFKHILQEEQQKQLDEVKSLYYYFKNIDYFSQIRIFSHLHRTQLKHIYLNSFLYEFEKNQIVIKEGQKADYFILIKSGSFLVKKIMKPNQASVNLFEIGELQVFGFYHLNINLPYEYSLVCNSSKGYAYKINRTSLVERMFEQQGEELKLHRIELQQLANLRTETDVKTASFYPQYFCKRIQTEVPEEFSQEKVTQPMATAKRNLLLYQNKKKQRMDQIKLQMDLASQKLRKQPLKVSYEVSSHTQSELFLKTHRGYNFVQQGEIQMVQSQQTQRQQQHHQYPINYPKLPKKLMIKTHFPEEYAEKQSCDSPLSTTQTQMRSIIGVKKMVLPTAQNRVKSRTFQSQVSSSPLFKTISCILQQRYSSITSSNHFI</sequence>
<dbReference type="InterPro" id="IPR018488">
    <property type="entry name" value="cNMP-bd_CS"/>
</dbReference>
<accession>A0CLY8</accession>
<dbReference type="STRING" id="5888.A0CLY8"/>
<dbReference type="CDD" id="cd00038">
    <property type="entry name" value="CAP_ED"/>
    <property type="match status" value="2"/>
</dbReference>
<dbReference type="SUPFAM" id="SSF51206">
    <property type="entry name" value="cAMP-binding domain-like"/>
    <property type="match status" value="2"/>
</dbReference>
<dbReference type="InterPro" id="IPR014710">
    <property type="entry name" value="RmlC-like_jellyroll"/>
</dbReference>
<dbReference type="PANTHER" id="PTHR23011">
    <property type="entry name" value="CYCLIC NUCLEOTIDE-BINDING DOMAIN CONTAINING PROTEIN"/>
    <property type="match status" value="1"/>
</dbReference>
<dbReference type="RefSeq" id="XP_001439202.1">
    <property type="nucleotide sequence ID" value="XM_001439165.1"/>
</dbReference>
<dbReference type="Pfam" id="PF00027">
    <property type="entry name" value="cNMP_binding"/>
    <property type="match status" value="1"/>
</dbReference>
<dbReference type="InParanoid" id="A0CLY8"/>
<dbReference type="KEGG" id="ptm:GSPATT00008284001"/>
<feature type="domain" description="Cyclic nucleotide-binding" evidence="1">
    <location>
        <begin position="174"/>
        <end position="275"/>
    </location>
</feature>
<dbReference type="InterPro" id="IPR018490">
    <property type="entry name" value="cNMP-bd_dom_sf"/>
</dbReference>
<dbReference type="eggNOG" id="KOG1113">
    <property type="taxonomic scope" value="Eukaryota"/>
</dbReference>
<evidence type="ECO:0000313" key="2">
    <source>
        <dbReference type="EMBL" id="CAK71805.1"/>
    </source>
</evidence>
<keyword evidence="3" id="KW-1185">Reference proteome</keyword>
<reference evidence="2 3" key="1">
    <citation type="journal article" date="2006" name="Nature">
        <title>Global trends of whole-genome duplications revealed by the ciliate Paramecium tetraurelia.</title>
        <authorList>
            <consortium name="Genoscope"/>
            <person name="Aury J.-M."/>
            <person name="Jaillon O."/>
            <person name="Duret L."/>
            <person name="Noel B."/>
            <person name="Jubin C."/>
            <person name="Porcel B.M."/>
            <person name="Segurens B."/>
            <person name="Daubin V."/>
            <person name="Anthouard V."/>
            <person name="Aiach N."/>
            <person name="Arnaiz O."/>
            <person name="Billaut A."/>
            <person name="Beisson J."/>
            <person name="Blanc I."/>
            <person name="Bouhouche K."/>
            <person name="Camara F."/>
            <person name="Duharcourt S."/>
            <person name="Guigo R."/>
            <person name="Gogendeau D."/>
            <person name="Katinka M."/>
            <person name="Keller A.-M."/>
            <person name="Kissmehl R."/>
            <person name="Klotz C."/>
            <person name="Koll F."/>
            <person name="Le Moue A."/>
            <person name="Lepere C."/>
            <person name="Malinsky S."/>
            <person name="Nowacki M."/>
            <person name="Nowak J.K."/>
            <person name="Plattner H."/>
            <person name="Poulain J."/>
            <person name="Ruiz F."/>
            <person name="Serrano V."/>
            <person name="Zagulski M."/>
            <person name="Dessen P."/>
            <person name="Betermier M."/>
            <person name="Weissenbach J."/>
            <person name="Scarpelli C."/>
            <person name="Schachter V."/>
            <person name="Sperling L."/>
            <person name="Meyer E."/>
            <person name="Cohen J."/>
            <person name="Wincker P."/>
        </authorList>
    </citation>
    <scope>NUCLEOTIDE SEQUENCE [LARGE SCALE GENOMIC DNA]</scope>
    <source>
        <strain evidence="2 3">Stock d4-2</strain>
    </source>
</reference>
<dbReference type="PROSITE" id="PS00888">
    <property type="entry name" value="CNMP_BINDING_1"/>
    <property type="match status" value="1"/>
</dbReference>
<dbReference type="Proteomes" id="UP000000600">
    <property type="component" value="Unassembled WGS sequence"/>
</dbReference>
<dbReference type="PROSITE" id="PS50042">
    <property type="entry name" value="CNMP_BINDING_3"/>
    <property type="match status" value="2"/>
</dbReference>
<evidence type="ECO:0000313" key="3">
    <source>
        <dbReference type="Proteomes" id="UP000000600"/>
    </source>
</evidence>
<dbReference type="OrthoDB" id="292216at2759"/>
<dbReference type="AlphaFoldDB" id="A0CLY8"/>
<dbReference type="Gene3D" id="2.60.120.10">
    <property type="entry name" value="Jelly Rolls"/>
    <property type="match status" value="2"/>
</dbReference>